<proteinExistence type="predicted"/>
<dbReference type="Proteomes" id="UP001258181">
    <property type="component" value="Unassembled WGS sequence"/>
</dbReference>
<dbReference type="RefSeq" id="WP_310261185.1">
    <property type="nucleotide sequence ID" value="NZ_JAVDWA010000007.1"/>
</dbReference>
<feature type="transmembrane region" description="Helical" evidence="1">
    <location>
        <begin position="66"/>
        <end position="90"/>
    </location>
</feature>
<gene>
    <name evidence="2" type="ORF">J2X07_003355</name>
</gene>
<name>A0ABU1U4E8_9BACL</name>
<protein>
    <recommendedName>
        <fullName evidence="4">Inner-membrane translocator</fullName>
    </recommendedName>
</protein>
<evidence type="ECO:0000313" key="2">
    <source>
        <dbReference type="EMBL" id="MDR7074359.1"/>
    </source>
</evidence>
<sequence>MESIILWTFLLIILVLNYSVVYLHKSGQLKLFVSGLAVLVLAPIFAFITGALLLHNTDAGQGAGYGGFFVGFVTFVNGIVILIGSLVLALRKYVKGGQQKEL</sequence>
<dbReference type="EMBL" id="JAVDWA010000007">
    <property type="protein sequence ID" value="MDR7074359.1"/>
    <property type="molecule type" value="Genomic_DNA"/>
</dbReference>
<accession>A0ABU1U4E8</accession>
<evidence type="ECO:0000313" key="3">
    <source>
        <dbReference type="Proteomes" id="UP001258181"/>
    </source>
</evidence>
<evidence type="ECO:0008006" key="4">
    <source>
        <dbReference type="Google" id="ProtNLM"/>
    </source>
</evidence>
<reference evidence="2 3" key="1">
    <citation type="submission" date="2023-07" db="EMBL/GenBank/DDBJ databases">
        <title>Sorghum-associated microbial communities from plants grown in Nebraska, USA.</title>
        <authorList>
            <person name="Schachtman D."/>
        </authorList>
    </citation>
    <scope>NUCLEOTIDE SEQUENCE [LARGE SCALE GENOMIC DNA]</scope>
    <source>
        <strain evidence="2 3">BE211</strain>
    </source>
</reference>
<keyword evidence="1" id="KW-1133">Transmembrane helix</keyword>
<feature type="transmembrane region" description="Helical" evidence="1">
    <location>
        <begin position="31"/>
        <end position="54"/>
    </location>
</feature>
<evidence type="ECO:0000256" key="1">
    <source>
        <dbReference type="SAM" id="Phobius"/>
    </source>
</evidence>
<keyword evidence="1" id="KW-0812">Transmembrane</keyword>
<feature type="transmembrane region" description="Helical" evidence="1">
    <location>
        <begin position="6"/>
        <end position="24"/>
    </location>
</feature>
<keyword evidence="3" id="KW-1185">Reference proteome</keyword>
<organism evidence="2 3">
    <name type="scientific">Fictibacillus barbaricus</name>
    <dbReference type="NCBI Taxonomy" id="182136"/>
    <lineage>
        <taxon>Bacteria</taxon>
        <taxon>Bacillati</taxon>
        <taxon>Bacillota</taxon>
        <taxon>Bacilli</taxon>
        <taxon>Bacillales</taxon>
        <taxon>Fictibacillaceae</taxon>
        <taxon>Fictibacillus</taxon>
    </lineage>
</organism>
<keyword evidence="1" id="KW-0472">Membrane</keyword>
<comment type="caution">
    <text evidence="2">The sequence shown here is derived from an EMBL/GenBank/DDBJ whole genome shotgun (WGS) entry which is preliminary data.</text>
</comment>